<evidence type="ECO:0000313" key="3">
    <source>
        <dbReference type="Proteomes" id="UP000007306"/>
    </source>
</evidence>
<keyword evidence="3" id="KW-1185">Reference proteome</keyword>
<feature type="region of interest" description="Disordered" evidence="1">
    <location>
        <begin position="30"/>
        <end position="186"/>
    </location>
</feature>
<reference evidence="2" key="1">
    <citation type="submission" date="2015-06" db="UniProtKB">
        <authorList>
            <consortium name="EnsemblPlants"/>
        </authorList>
    </citation>
    <scope>IDENTIFICATION</scope>
</reference>
<proteinExistence type="predicted"/>
<protein>
    <submittedName>
        <fullName evidence="2">Uncharacterized protein</fullName>
    </submittedName>
</protein>
<dbReference type="AlphaFoldDB" id="I1PV70"/>
<feature type="compositionally biased region" description="Basic and acidic residues" evidence="1">
    <location>
        <begin position="57"/>
        <end position="74"/>
    </location>
</feature>
<evidence type="ECO:0000313" key="2">
    <source>
        <dbReference type="EnsemblPlants" id="ORGLA05G0126800.1"/>
    </source>
</evidence>
<evidence type="ECO:0000256" key="1">
    <source>
        <dbReference type="SAM" id="MobiDB-lite"/>
    </source>
</evidence>
<reference evidence="2 3" key="2">
    <citation type="submission" date="2018-04" db="EMBL/GenBank/DDBJ databases">
        <title>OglaRS2 (Oryza glaberrima Reference Sequence Version 2).</title>
        <authorList>
            <person name="Zhang J."/>
            <person name="Kudrna D."/>
            <person name="Lee S."/>
            <person name="Talag J."/>
            <person name="Rajasekar S."/>
            <person name="Wing R.A."/>
        </authorList>
    </citation>
    <scope>NUCLEOTIDE SEQUENCE [LARGE SCALE GENOMIC DNA]</scope>
    <source>
        <strain evidence="2 3">cv. IRGC 96717</strain>
    </source>
</reference>
<sequence>MSSSTSRHFGPLHRHDRCACRPAAAPHAVLAASRRRSTTPRRCTAVPSAIRRHHHRQSGEGKEQEPEKEYEIKRGKAGRQSVLVAVRPRLAPQEPRRLPRRPTQGRPSPATAPSAAHRHRRLHRRPAAPRDARLPPPHGRARPSALGPRPRRLPASPHDHPLPLDLCRVPPQWAARCRPPPAPARR</sequence>
<accession>I1PV70</accession>
<feature type="compositionally biased region" description="Basic residues" evidence="1">
    <location>
        <begin position="116"/>
        <end position="127"/>
    </location>
</feature>
<organism evidence="2 3">
    <name type="scientific">Oryza glaberrima</name>
    <name type="common">African rice</name>
    <dbReference type="NCBI Taxonomy" id="4538"/>
    <lineage>
        <taxon>Eukaryota</taxon>
        <taxon>Viridiplantae</taxon>
        <taxon>Streptophyta</taxon>
        <taxon>Embryophyta</taxon>
        <taxon>Tracheophyta</taxon>
        <taxon>Spermatophyta</taxon>
        <taxon>Magnoliopsida</taxon>
        <taxon>Liliopsida</taxon>
        <taxon>Poales</taxon>
        <taxon>Poaceae</taxon>
        <taxon>BOP clade</taxon>
        <taxon>Oryzoideae</taxon>
        <taxon>Oryzeae</taxon>
        <taxon>Oryzinae</taxon>
        <taxon>Oryza</taxon>
    </lineage>
</organism>
<dbReference type="Gramene" id="ORGLA05G0126800.1">
    <property type="protein sequence ID" value="ORGLA05G0126800.1"/>
    <property type="gene ID" value="ORGLA05G0126800"/>
</dbReference>
<name>I1PV70_ORYGL</name>
<dbReference type="Proteomes" id="UP000007306">
    <property type="component" value="Chromosome 5"/>
</dbReference>
<dbReference type="EnsemblPlants" id="ORGLA05G0126800.1">
    <property type="protein sequence ID" value="ORGLA05G0126800.1"/>
    <property type="gene ID" value="ORGLA05G0126800"/>
</dbReference>
<dbReference type="OMA" id="WAARCRP"/>
<dbReference type="HOGENOM" id="CLU_1621727_0_0_1"/>